<reference evidence="2" key="1">
    <citation type="journal article" date="2024" name="Gigascience">
        <title>Chromosome-level genome of the poultry shaft louse Menopon gallinae provides insight into the host-switching and adaptive evolution of parasitic lice.</title>
        <authorList>
            <person name="Xu Y."/>
            <person name="Ma L."/>
            <person name="Liu S."/>
            <person name="Liang Y."/>
            <person name="Liu Q."/>
            <person name="He Z."/>
            <person name="Tian L."/>
            <person name="Duan Y."/>
            <person name="Cai W."/>
            <person name="Li H."/>
            <person name="Song F."/>
        </authorList>
    </citation>
    <scope>NUCLEOTIDE SEQUENCE</scope>
    <source>
        <strain evidence="2">Cailab_2023a</strain>
    </source>
</reference>
<evidence type="ECO:0000256" key="1">
    <source>
        <dbReference type="SAM" id="MobiDB-lite"/>
    </source>
</evidence>
<evidence type="ECO:0000313" key="2">
    <source>
        <dbReference type="EMBL" id="KAL0273686.1"/>
    </source>
</evidence>
<feature type="compositionally biased region" description="Basic residues" evidence="1">
    <location>
        <begin position="54"/>
        <end position="69"/>
    </location>
</feature>
<feature type="region of interest" description="Disordered" evidence="1">
    <location>
        <begin position="26"/>
        <end position="85"/>
    </location>
</feature>
<proteinExistence type="predicted"/>
<organism evidence="2">
    <name type="scientific">Menopon gallinae</name>
    <name type="common">poultry shaft louse</name>
    <dbReference type="NCBI Taxonomy" id="328185"/>
    <lineage>
        <taxon>Eukaryota</taxon>
        <taxon>Metazoa</taxon>
        <taxon>Ecdysozoa</taxon>
        <taxon>Arthropoda</taxon>
        <taxon>Hexapoda</taxon>
        <taxon>Insecta</taxon>
        <taxon>Pterygota</taxon>
        <taxon>Neoptera</taxon>
        <taxon>Paraneoptera</taxon>
        <taxon>Psocodea</taxon>
        <taxon>Troctomorpha</taxon>
        <taxon>Phthiraptera</taxon>
        <taxon>Amblycera</taxon>
        <taxon>Menoponidae</taxon>
        <taxon>Menopon</taxon>
    </lineage>
</organism>
<sequence length="85" mass="10345">MELAYLPDSLLYLTGRTYNNYTESWTNINPNLNNKYNHNSKNKTDEKNCQICRDKRRKSLSNYIRRRSRRDSEPNTQLREEEENE</sequence>
<dbReference type="AlphaFoldDB" id="A0AAW2HVY7"/>
<gene>
    <name evidence="2" type="ORF">PYX00_006309</name>
</gene>
<comment type="caution">
    <text evidence="2">The sequence shown here is derived from an EMBL/GenBank/DDBJ whole genome shotgun (WGS) entry which is preliminary data.</text>
</comment>
<accession>A0AAW2HVY7</accession>
<name>A0AAW2HVY7_9NEOP</name>
<dbReference type="EMBL" id="JARGDH010000003">
    <property type="protein sequence ID" value="KAL0273686.1"/>
    <property type="molecule type" value="Genomic_DNA"/>
</dbReference>
<feature type="compositionally biased region" description="Low complexity" evidence="1">
    <location>
        <begin position="27"/>
        <end position="39"/>
    </location>
</feature>
<protein>
    <submittedName>
        <fullName evidence="2">Uncharacterized protein</fullName>
    </submittedName>
</protein>